<organism evidence="3 4">
    <name type="scientific">Chelatococcus sambhunathii</name>
    <dbReference type="NCBI Taxonomy" id="363953"/>
    <lineage>
        <taxon>Bacteria</taxon>
        <taxon>Pseudomonadati</taxon>
        <taxon>Pseudomonadota</taxon>
        <taxon>Alphaproteobacteria</taxon>
        <taxon>Hyphomicrobiales</taxon>
        <taxon>Chelatococcaceae</taxon>
        <taxon>Chelatococcus</taxon>
    </lineage>
</organism>
<reference evidence="3 4" key="1">
    <citation type="submission" date="2015-08" db="EMBL/GenBank/DDBJ databases">
        <authorList>
            <person name="Varghese N."/>
        </authorList>
    </citation>
    <scope>NUCLEOTIDE SEQUENCE [LARGE SCALE GENOMIC DNA]</scope>
    <source>
        <strain evidence="3 4">DSM 18167</strain>
    </source>
</reference>
<dbReference type="RefSeq" id="WP_055461107.1">
    <property type="nucleotide sequence ID" value="NZ_CYHC01000022.1"/>
</dbReference>
<gene>
    <name evidence="3" type="ORF">Ga0061061_1226</name>
</gene>
<evidence type="ECO:0000256" key="1">
    <source>
        <dbReference type="SAM" id="MobiDB-lite"/>
    </source>
</evidence>
<sequence length="229" mass="25012">MVEGAHSHFHPLDRGDEQNRPISPNGAPEPGRLYEVPARCGRAVRLHAGQRLTIINTHGSQVCDFWAFATVDLCEFVSMAHFHAVASKLTPAVGDGLTSNRRRPLLTLMEDTSPGVHDTLIAACDTHRYEQLGARGYHENCSDNLRNALAAIGVRVPVVPAPFNIWMNTPPADDGSISWRVPVSRSGDRLVLRADADVIAVMSACPQDLVPINGEDQIPKSVAFRVDWP</sequence>
<name>A0ABM9U9X8_9HYPH</name>
<dbReference type="EMBL" id="CYHC01000022">
    <property type="protein sequence ID" value="CUA91195.1"/>
    <property type="molecule type" value="Genomic_DNA"/>
</dbReference>
<dbReference type="PANTHER" id="PTHR31527:SF0">
    <property type="entry name" value="RE64534P"/>
    <property type="match status" value="1"/>
</dbReference>
<evidence type="ECO:0000259" key="2">
    <source>
        <dbReference type="Pfam" id="PF09347"/>
    </source>
</evidence>
<keyword evidence="4" id="KW-1185">Reference proteome</keyword>
<dbReference type="Pfam" id="PF09347">
    <property type="entry name" value="DUF1989"/>
    <property type="match status" value="1"/>
</dbReference>
<accession>A0ABM9U9X8</accession>
<feature type="domain" description="DUF1989" evidence="2">
    <location>
        <begin position="35"/>
        <end position="199"/>
    </location>
</feature>
<dbReference type="InterPro" id="IPR018959">
    <property type="entry name" value="DUF1989"/>
</dbReference>
<dbReference type="Proteomes" id="UP000182178">
    <property type="component" value="Unassembled WGS sequence"/>
</dbReference>
<evidence type="ECO:0000313" key="3">
    <source>
        <dbReference type="EMBL" id="CUA91195.1"/>
    </source>
</evidence>
<dbReference type="PANTHER" id="PTHR31527">
    <property type="entry name" value="RE64534P"/>
    <property type="match status" value="1"/>
</dbReference>
<proteinExistence type="predicted"/>
<comment type="caution">
    <text evidence="3">The sequence shown here is derived from an EMBL/GenBank/DDBJ whole genome shotgun (WGS) entry which is preliminary data.</text>
</comment>
<evidence type="ECO:0000313" key="4">
    <source>
        <dbReference type="Proteomes" id="UP000182178"/>
    </source>
</evidence>
<protein>
    <submittedName>
        <fullName evidence="3">Uncharacterized conserved protein YcgI, DUF1989 family</fullName>
    </submittedName>
</protein>
<feature type="region of interest" description="Disordered" evidence="1">
    <location>
        <begin position="1"/>
        <end position="31"/>
    </location>
</feature>
<feature type="compositionally biased region" description="Basic and acidic residues" evidence="1">
    <location>
        <begin position="10"/>
        <end position="19"/>
    </location>
</feature>